<dbReference type="Pfam" id="PF00496">
    <property type="entry name" value="SBP_bac_5"/>
    <property type="match status" value="1"/>
</dbReference>
<comment type="similarity">
    <text evidence="2">Belongs to the bacterial solute-binding protein 5 family.</text>
</comment>
<evidence type="ECO:0000256" key="4">
    <source>
        <dbReference type="ARBA" id="ARBA00022729"/>
    </source>
</evidence>
<reference evidence="6 7" key="1">
    <citation type="submission" date="2023-07" db="EMBL/GenBank/DDBJ databases">
        <title>Sorghum-associated microbial communities from plants grown in Nebraska, USA.</title>
        <authorList>
            <person name="Schachtman D."/>
        </authorList>
    </citation>
    <scope>NUCLEOTIDE SEQUENCE [LARGE SCALE GENOMIC DNA]</scope>
    <source>
        <strain evidence="6 7">584</strain>
    </source>
</reference>
<dbReference type="SUPFAM" id="SSF53850">
    <property type="entry name" value="Periplasmic binding protein-like II"/>
    <property type="match status" value="1"/>
</dbReference>
<dbReference type="EMBL" id="JAVDPW010000005">
    <property type="protein sequence ID" value="MDR6290810.1"/>
    <property type="molecule type" value="Genomic_DNA"/>
</dbReference>
<accession>A0ABU1JQB6</accession>
<comment type="subcellular location">
    <subcellularLocation>
        <location evidence="1">Periplasm</location>
    </subcellularLocation>
</comment>
<dbReference type="PIRSF" id="PIRSF002741">
    <property type="entry name" value="MppA"/>
    <property type="match status" value="1"/>
</dbReference>
<comment type="caution">
    <text evidence="6">The sequence shown here is derived from an EMBL/GenBank/DDBJ whole genome shotgun (WGS) entry which is preliminary data.</text>
</comment>
<dbReference type="InterPro" id="IPR039424">
    <property type="entry name" value="SBP_5"/>
</dbReference>
<keyword evidence="7" id="KW-1185">Reference proteome</keyword>
<protein>
    <submittedName>
        <fullName evidence="6">Peptide/nickel transport system substrate-binding protein</fullName>
    </submittedName>
</protein>
<dbReference type="PROSITE" id="PS51318">
    <property type="entry name" value="TAT"/>
    <property type="match status" value="1"/>
</dbReference>
<evidence type="ECO:0000313" key="6">
    <source>
        <dbReference type="EMBL" id="MDR6290810.1"/>
    </source>
</evidence>
<dbReference type="Gene3D" id="3.10.105.10">
    <property type="entry name" value="Dipeptide-binding Protein, Domain 3"/>
    <property type="match status" value="1"/>
</dbReference>
<proteinExistence type="inferred from homology"/>
<dbReference type="RefSeq" id="WP_309795531.1">
    <property type="nucleotide sequence ID" value="NZ_JAVDPW010000005.1"/>
</dbReference>
<keyword evidence="3" id="KW-0813">Transport</keyword>
<evidence type="ECO:0000256" key="2">
    <source>
        <dbReference type="ARBA" id="ARBA00005695"/>
    </source>
</evidence>
<organism evidence="6 7">
    <name type="scientific">Inquilinus ginsengisoli</name>
    <dbReference type="NCBI Taxonomy" id="363840"/>
    <lineage>
        <taxon>Bacteria</taxon>
        <taxon>Pseudomonadati</taxon>
        <taxon>Pseudomonadota</taxon>
        <taxon>Alphaproteobacteria</taxon>
        <taxon>Rhodospirillales</taxon>
        <taxon>Rhodospirillaceae</taxon>
        <taxon>Inquilinus</taxon>
    </lineage>
</organism>
<dbReference type="Proteomes" id="UP001262410">
    <property type="component" value="Unassembled WGS sequence"/>
</dbReference>
<dbReference type="InterPro" id="IPR000914">
    <property type="entry name" value="SBP_5_dom"/>
</dbReference>
<dbReference type="CDD" id="cd08513">
    <property type="entry name" value="PBP2_thermophilic_Hb8_like"/>
    <property type="match status" value="1"/>
</dbReference>
<dbReference type="PANTHER" id="PTHR30290:SF9">
    <property type="entry name" value="OLIGOPEPTIDE-BINDING PROTEIN APPA"/>
    <property type="match status" value="1"/>
</dbReference>
<dbReference type="InterPro" id="IPR030678">
    <property type="entry name" value="Peptide/Ni-bd"/>
</dbReference>
<dbReference type="PANTHER" id="PTHR30290">
    <property type="entry name" value="PERIPLASMIC BINDING COMPONENT OF ABC TRANSPORTER"/>
    <property type="match status" value="1"/>
</dbReference>
<feature type="domain" description="Solute-binding protein family 5" evidence="5">
    <location>
        <begin position="77"/>
        <end position="458"/>
    </location>
</feature>
<name>A0ABU1JQB6_9PROT</name>
<dbReference type="InterPro" id="IPR006311">
    <property type="entry name" value="TAT_signal"/>
</dbReference>
<evidence type="ECO:0000313" key="7">
    <source>
        <dbReference type="Proteomes" id="UP001262410"/>
    </source>
</evidence>
<gene>
    <name evidence="6" type="ORF">E9232_003336</name>
</gene>
<evidence type="ECO:0000256" key="1">
    <source>
        <dbReference type="ARBA" id="ARBA00004418"/>
    </source>
</evidence>
<keyword evidence="4" id="KW-0732">Signal</keyword>
<dbReference type="Gene3D" id="3.40.190.10">
    <property type="entry name" value="Periplasmic binding protein-like II"/>
    <property type="match status" value="1"/>
</dbReference>
<evidence type="ECO:0000259" key="5">
    <source>
        <dbReference type="Pfam" id="PF00496"/>
    </source>
</evidence>
<evidence type="ECO:0000256" key="3">
    <source>
        <dbReference type="ARBA" id="ARBA00022448"/>
    </source>
</evidence>
<sequence>MTTEFSRRTALKGALIGTAALATLRAVPGWAQGRGGTLTAGLTYDIDTLNVYSTGYLGDVQAAVVEGLLAPNGQAEYVPVLATEVPTLQNGGIVLTDGGKKMTVTYKLRPGVKWHDGQPFTSADVKFTWEAVKDEKFIAESKDGTEDIESIETPDELTAICHYNTVASDFASTLFTFGILPKHALEGKDLNTDVYNEKPLGTGPFMVKEFKRGQYVLTERNPNYWRKDDKGEALPYLDQLVFKIIPDSNTLMTQLKSGELGLVVQVPYNQAKQIEGVAGLETIKGPLLSWQHLDFNFKGPKSLQDLAVRKAIAHAMNRQTLVRAQGGFPEPVKSPVVPVFKDLYDPNTPDYAFDVAQANKLLDDAGYAKGSDGIRAKDGETLSYRIVVQAGRADDELAEQVIIAQLKAIGIAANPDNKTGVAYREARYKGDYDLIYGRWITSADPVYSVFYGTKGANNGQGYSNPKLDEVFAKLENTLDPAERKAHAAEMQKILAEDLPSIPLTTNVAVIAKTTKLKDFVPNPTNMTNFVDTSHWHLEG</sequence>